<sequence>MLPWFWLWAPHVHWPFSGDVAQDIAPDTRWFFNAIPPEAGVGPIEQKIFEAHSYGRQLGMLTAVLLDLADRSAPPEDAEAQQRLAGLKTMCQEIEHIKAQHGEALAAAAATALRRLQAHDPAALREVLTRFSNP</sequence>
<organism evidence="1 2">
    <name type="scientific">Caldimonas mangrovi</name>
    <dbReference type="NCBI Taxonomy" id="2944811"/>
    <lineage>
        <taxon>Bacteria</taxon>
        <taxon>Pseudomonadati</taxon>
        <taxon>Pseudomonadota</taxon>
        <taxon>Betaproteobacteria</taxon>
        <taxon>Burkholderiales</taxon>
        <taxon>Sphaerotilaceae</taxon>
        <taxon>Caldimonas</taxon>
    </lineage>
</organism>
<dbReference type="Proteomes" id="UP001165541">
    <property type="component" value="Unassembled WGS sequence"/>
</dbReference>
<dbReference type="EMBL" id="JAMKFE010000003">
    <property type="protein sequence ID" value="MCM5679127.1"/>
    <property type="molecule type" value="Genomic_DNA"/>
</dbReference>
<keyword evidence="2" id="KW-1185">Reference proteome</keyword>
<evidence type="ECO:0000313" key="2">
    <source>
        <dbReference type="Proteomes" id="UP001165541"/>
    </source>
</evidence>
<proteinExistence type="predicted"/>
<name>A0ABT0YLL3_9BURK</name>
<reference evidence="1" key="1">
    <citation type="submission" date="2022-05" db="EMBL/GenBank/DDBJ databases">
        <title>Schlegelella sp. nov., isolated from mangrove soil.</title>
        <authorList>
            <person name="Liu Y."/>
            <person name="Ge X."/>
            <person name="Liu W."/>
        </authorList>
    </citation>
    <scope>NUCLEOTIDE SEQUENCE</scope>
    <source>
        <strain evidence="1">S2-27</strain>
    </source>
</reference>
<evidence type="ECO:0000313" key="1">
    <source>
        <dbReference type="EMBL" id="MCM5679127.1"/>
    </source>
</evidence>
<comment type="caution">
    <text evidence="1">The sequence shown here is derived from an EMBL/GenBank/DDBJ whole genome shotgun (WGS) entry which is preliminary data.</text>
</comment>
<protein>
    <submittedName>
        <fullName evidence="1">Uncharacterized protein</fullName>
    </submittedName>
</protein>
<gene>
    <name evidence="1" type="ORF">M8A51_06240</name>
</gene>
<accession>A0ABT0YLL3</accession>
<dbReference type="RefSeq" id="WP_251777331.1">
    <property type="nucleotide sequence ID" value="NZ_JAMKFE010000003.1"/>
</dbReference>